<dbReference type="SMART" id="SM00460">
    <property type="entry name" value="TGc"/>
    <property type="match status" value="1"/>
</dbReference>
<dbReference type="Gene3D" id="3.10.620.30">
    <property type="match status" value="1"/>
</dbReference>
<evidence type="ECO:0000259" key="1">
    <source>
        <dbReference type="SMART" id="SM00460"/>
    </source>
</evidence>
<dbReference type="PANTHER" id="PTHR35532:SF5">
    <property type="entry name" value="CARBOHYDRATE-BINDING DOMAIN-CONTAINING PROTEIN"/>
    <property type="match status" value="1"/>
</dbReference>
<dbReference type="Pfam" id="PF01841">
    <property type="entry name" value="Transglut_core"/>
    <property type="match status" value="1"/>
</dbReference>
<dbReference type="InterPro" id="IPR002931">
    <property type="entry name" value="Transglutaminase-like"/>
</dbReference>
<dbReference type="AlphaFoldDB" id="A0A7S3YFR8"/>
<sequence length="323" mass="34788">MAAVWLWFVLPGLATPLHLSACPPEHVPWPSASSSTVECQPYDLAVKESTEFLKSNLPPWDAINVVTLFGEPGGVDGLNDGIAARAVNLSLDLRMDAKFPWAASVPKDIFQDYVLPYANMNEGRSDVRGMLSSALLPILNGTNATTFQEVTAVVNGYSEAGSTASVWAAVSKSKIFFKSGSTPLIYDPMSVIAFGYASCTGISVLLVDALRSVGVPARVVGTPAWNNVTENGNHNWVEVWMGEKEGWGFIEGKPAGQGETLTDPCNKWFCDKAHFPVPNNTPVFATRFKNSTGVVYPMAWDPENDGVPGVDRTDFYAAACSKC</sequence>
<dbReference type="SUPFAM" id="SSF54001">
    <property type="entry name" value="Cysteine proteinases"/>
    <property type="match status" value="1"/>
</dbReference>
<evidence type="ECO:0000313" key="2">
    <source>
        <dbReference type="EMBL" id="CAE0650309.1"/>
    </source>
</evidence>
<dbReference type="EMBL" id="HBIV01005822">
    <property type="protein sequence ID" value="CAE0650309.1"/>
    <property type="molecule type" value="Transcribed_RNA"/>
</dbReference>
<dbReference type="PANTHER" id="PTHR35532">
    <property type="entry name" value="SIMILAR TO POLYHYDROXYALKANOATE DEPOLYMERASE"/>
    <property type="match status" value="1"/>
</dbReference>
<dbReference type="InterPro" id="IPR038765">
    <property type="entry name" value="Papain-like_cys_pep_sf"/>
</dbReference>
<gene>
    <name evidence="2" type="ORF">LGLO00237_LOCUS4197</name>
</gene>
<protein>
    <recommendedName>
        <fullName evidence="1">Transglutaminase-like domain-containing protein</fullName>
    </recommendedName>
</protein>
<organism evidence="2">
    <name type="scientific">Lotharella globosa</name>
    <dbReference type="NCBI Taxonomy" id="91324"/>
    <lineage>
        <taxon>Eukaryota</taxon>
        <taxon>Sar</taxon>
        <taxon>Rhizaria</taxon>
        <taxon>Cercozoa</taxon>
        <taxon>Chlorarachniophyceae</taxon>
        <taxon>Lotharella</taxon>
    </lineage>
</organism>
<name>A0A7S3YFR8_9EUKA</name>
<feature type="domain" description="Transglutaminase-like" evidence="1">
    <location>
        <begin position="191"/>
        <end position="254"/>
    </location>
</feature>
<proteinExistence type="predicted"/>
<reference evidence="2" key="1">
    <citation type="submission" date="2021-01" db="EMBL/GenBank/DDBJ databases">
        <authorList>
            <person name="Corre E."/>
            <person name="Pelletier E."/>
            <person name="Niang G."/>
            <person name="Scheremetjew M."/>
            <person name="Finn R."/>
            <person name="Kale V."/>
            <person name="Holt S."/>
            <person name="Cochrane G."/>
            <person name="Meng A."/>
            <person name="Brown T."/>
            <person name="Cohen L."/>
        </authorList>
    </citation>
    <scope>NUCLEOTIDE SEQUENCE</scope>
    <source>
        <strain evidence="2">CCCM811</strain>
    </source>
</reference>
<accession>A0A7S3YFR8</accession>